<accession>A0ABU1JRF4</accession>
<feature type="transmembrane region" description="Helical" evidence="6">
    <location>
        <begin position="253"/>
        <end position="274"/>
    </location>
</feature>
<dbReference type="PANTHER" id="PTHR32322">
    <property type="entry name" value="INNER MEMBRANE TRANSPORTER"/>
    <property type="match status" value="1"/>
</dbReference>
<dbReference type="Proteomes" id="UP001262410">
    <property type="component" value="Unassembled WGS sequence"/>
</dbReference>
<evidence type="ECO:0000256" key="6">
    <source>
        <dbReference type="SAM" id="Phobius"/>
    </source>
</evidence>
<keyword evidence="4 6" id="KW-1133">Transmembrane helix</keyword>
<dbReference type="InterPro" id="IPR050638">
    <property type="entry name" value="AA-Vitamin_Transporters"/>
</dbReference>
<feature type="transmembrane region" description="Helical" evidence="6">
    <location>
        <begin position="191"/>
        <end position="218"/>
    </location>
</feature>
<evidence type="ECO:0000256" key="5">
    <source>
        <dbReference type="ARBA" id="ARBA00023136"/>
    </source>
</evidence>
<dbReference type="EMBL" id="JAVDPW010000004">
    <property type="protein sequence ID" value="MDR6290160.1"/>
    <property type="molecule type" value="Genomic_DNA"/>
</dbReference>
<keyword evidence="9" id="KW-1185">Reference proteome</keyword>
<protein>
    <submittedName>
        <fullName evidence="8">Drug/metabolite transporter (DMT)-like permease</fullName>
    </submittedName>
</protein>
<gene>
    <name evidence="8" type="ORF">E9232_002681</name>
</gene>
<comment type="caution">
    <text evidence="8">The sequence shown here is derived from an EMBL/GenBank/DDBJ whole genome shotgun (WGS) entry which is preliminary data.</text>
</comment>
<feature type="transmembrane region" description="Helical" evidence="6">
    <location>
        <begin position="132"/>
        <end position="154"/>
    </location>
</feature>
<proteinExistence type="inferred from homology"/>
<evidence type="ECO:0000313" key="8">
    <source>
        <dbReference type="EMBL" id="MDR6290160.1"/>
    </source>
</evidence>
<feature type="transmembrane region" description="Helical" evidence="6">
    <location>
        <begin position="105"/>
        <end position="125"/>
    </location>
</feature>
<feature type="transmembrane region" description="Helical" evidence="6">
    <location>
        <begin position="224"/>
        <end position="246"/>
    </location>
</feature>
<evidence type="ECO:0000256" key="3">
    <source>
        <dbReference type="ARBA" id="ARBA00022692"/>
    </source>
</evidence>
<feature type="transmembrane region" description="Helical" evidence="6">
    <location>
        <begin position="160"/>
        <end position="179"/>
    </location>
</feature>
<feature type="transmembrane region" description="Helical" evidence="6">
    <location>
        <begin position="49"/>
        <end position="67"/>
    </location>
</feature>
<keyword evidence="3 6" id="KW-0812">Transmembrane</keyword>
<organism evidence="8 9">
    <name type="scientific">Inquilinus ginsengisoli</name>
    <dbReference type="NCBI Taxonomy" id="363840"/>
    <lineage>
        <taxon>Bacteria</taxon>
        <taxon>Pseudomonadati</taxon>
        <taxon>Pseudomonadota</taxon>
        <taxon>Alphaproteobacteria</taxon>
        <taxon>Rhodospirillales</taxon>
        <taxon>Rhodospirillaceae</taxon>
        <taxon>Inquilinus</taxon>
    </lineage>
</organism>
<sequence length="308" mass="30908">MVAAAVPSMPVGRLVPIACLVLVGSLIGLTANLAKLAVAAGVAPLAFLLWSVLGAGLVLAALAVASGQAPPLRRRTIEYFLVSGLLSIALPNALIFSAVPHVGAGFAALSFAFPPLYTYAMALFARIERFRAARAFGVGFGLAGALTLALSKSAEPDVDLLWVVAMLATPVVVAAGNIYRTLRWPAGVSSLALAPGMLLGAALLLFAGAGAAGLPIAFPTDNAVVLALLAAQVATFSAMYVLYFVLQRLAGPVYLSQIGSVGAVAGAAIAILLLGEAPPAMLGLAAAMITAGAVLVAQRAPAVPPPGR</sequence>
<feature type="transmembrane region" description="Helical" evidence="6">
    <location>
        <begin position="280"/>
        <end position="298"/>
    </location>
</feature>
<dbReference type="PANTHER" id="PTHR32322:SF2">
    <property type="entry name" value="EAMA DOMAIN-CONTAINING PROTEIN"/>
    <property type="match status" value="1"/>
</dbReference>
<dbReference type="InterPro" id="IPR000620">
    <property type="entry name" value="EamA_dom"/>
</dbReference>
<feature type="domain" description="EamA" evidence="7">
    <location>
        <begin position="19"/>
        <end position="148"/>
    </location>
</feature>
<dbReference type="Pfam" id="PF00892">
    <property type="entry name" value="EamA"/>
    <property type="match status" value="1"/>
</dbReference>
<evidence type="ECO:0000259" key="7">
    <source>
        <dbReference type="Pfam" id="PF00892"/>
    </source>
</evidence>
<keyword evidence="5 6" id="KW-0472">Membrane</keyword>
<reference evidence="8 9" key="1">
    <citation type="submission" date="2023-07" db="EMBL/GenBank/DDBJ databases">
        <title>Sorghum-associated microbial communities from plants grown in Nebraska, USA.</title>
        <authorList>
            <person name="Schachtman D."/>
        </authorList>
    </citation>
    <scope>NUCLEOTIDE SEQUENCE [LARGE SCALE GENOMIC DNA]</scope>
    <source>
        <strain evidence="8 9">584</strain>
    </source>
</reference>
<evidence type="ECO:0000256" key="2">
    <source>
        <dbReference type="ARBA" id="ARBA00007362"/>
    </source>
</evidence>
<name>A0ABU1JRF4_9PROT</name>
<comment type="subcellular location">
    <subcellularLocation>
        <location evidence="1">Membrane</location>
        <topology evidence="1">Multi-pass membrane protein</topology>
    </subcellularLocation>
</comment>
<feature type="transmembrane region" description="Helical" evidence="6">
    <location>
        <begin position="79"/>
        <end position="99"/>
    </location>
</feature>
<dbReference type="RefSeq" id="WP_309794613.1">
    <property type="nucleotide sequence ID" value="NZ_JAVDPW010000004.1"/>
</dbReference>
<dbReference type="SUPFAM" id="SSF103481">
    <property type="entry name" value="Multidrug resistance efflux transporter EmrE"/>
    <property type="match status" value="1"/>
</dbReference>
<evidence type="ECO:0000313" key="9">
    <source>
        <dbReference type="Proteomes" id="UP001262410"/>
    </source>
</evidence>
<evidence type="ECO:0000256" key="4">
    <source>
        <dbReference type="ARBA" id="ARBA00022989"/>
    </source>
</evidence>
<dbReference type="InterPro" id="IPR037185">
    <property type="entry name" value="EmrE-like"/>
</dbReference>
<evidence type="ECO:0000256" key="1">
    <source>
        <dbReference type="ARBA" id="ARBA00004141"/>
    </source>
</evidence>
<comment type="similarity">
    <text evidence="2">Belongs to the EamA transporter family.</text>
</comment>